<dbReference type="AlphaFoldDB" id="A0A9X8ZE75"/>
<comment type="caution">
    <text evidence="2">The sequence shown here is derived from an EMBL/GenBank/DDBJ whole genome shotgun (WGS) entry which is preliminary data.</text>
</comment>
<accession>A0A9X8ZE75</accession>
<dbReference type="GO" id="GO:0009307">
    <property type="term" value="P:DNA restriction-modification system"/>
    <property type="evidence" value="ECO:0007669"/>
    <property type="project" value="InterPro"/>
</dbReference>
<dbReference type="PANTHER" id="PTHR30015">
    <property type="entry name" value="MRR RESTRICTION SYSTEM PROTEIN"/>
    <property type="match status" value="1"/>
</dbReference>
<dbReference type="GO" id="GO:0003677">
    <property type="term" value="F:DNA binding"/>
    <property type="evidence" value="ECO:0007669"/>
    <property type="project" value="InterPro"/>
</dbReference>
<feature type="domain" description="Restriction endonuclease type IV Mrr" evidence="1">
    <location>
        <begin position="35"/>
        <end position="143"/>
    </location>
</feature>
<dbReference type="EMBL" id="SZNT01000364">
    <property type="protein sequence ID" value="TKH08511.1"/>
    <property type="molecule type" value="Genomic_DNA"/>
</dbReference>
<dbReference type="Proteomes" id="UP000309170">
    <property type="component" value="Unassembled WGS sequence"/>
</dbReference>
<sequence>MVLGIIWIITEDINAKKRRKEWERKIRNSGIYEVDRMKGSEFEVFLKFLLDSHGYQAQVTKTSGDYGADLVLNTPGKKIVVQAKRYSKKVGVRAVQEIVSAKSYYKADECWVITNNYFTAPAMKLGNSNEVLLIDRDELIEWMLEDREEEGIAK</sequence>
<dbReference type="PANTHER" id="PTHR30015:SF6">
    <property type="entry name" value="SLL1429 PROTEIN"/>
    <property type="match status" value="1"/>
</dbReference>
<organism evidence="2 3">
    <name type="scientific">Peribacillus simplex</name>
    <dbReference type="NCBI Taxonomy" id="1478"/>
    <lineage>
        <taxon>Bacteria</taxon>
        <taxon>Bacillati</taxon>
        <taxon>Bacillota</taxon>
        <taxon>Bacilli</taxon>
        <taxon>Bacillales</taxon>
        <taxon>Bacillaceae</taxon>
        <taxon>Peribacillus</taxon>
    </lineage>
</organism>
<protein>
    <submittedName>
        <fullName evidence="2">Restriction endonuclease</fullName>
    </submittedName>
</protein>
<keyword evidence="2" id="KW-0255">Endonuclease</keyword>
<gene>
    <name evidence="2" type="ORF">FC678_20130</name>
</gene>
<name>A0A9X8ZE75_9BACI</name>
<evidence type="ECO:0000259" key="1">
    <source>
        <dbReference type="Pfam" id="PF04471"/>
    </source>
</evidence>
<reference evidence="2 3" key="1">
    <citation type="journal article" date="2019" name="Environ. Microbiol.">
        <title>An active ?-lactamase is a part of an orchestrated cell wall stress resistance network of Bacillus subtilis and related rhizosphere species.</title>
        <authorList>
            <person name="Bucher T."/>
            <person name="Keren-Paz A."/>
            <person name="Hausser J."/>
            <person name="Olender T."/>
            <person name="Cytryn E."/>
            <person name="Kolodkin-Gal I."/>
        </authorList>
    </citation>
    <scope>NUCLEOTIDE SEQUENCE [LARGE SCALE GENOMIC DNA]</scope>
    <source>
        <strain evidence="2 3">I4</strain>
    </source>
</reference>
<proteinExistence type="predicted"/>
<dbReference type="SUPFAM" id="SSF52980">
    <property type="entry name" value="Restriction endonuclease-like"/>
    <property type="match status" value="1"/>
</dbReference>
<dbReference type="Pfam" id="PF04471">
    <property type="entry name" value="Mrr_cat"/>
    <property type="match status" value="1"/>
</dbReference>
<dbReference type="InterPro" id="IPR052906">
    <property type="entry name" value="Type_IV_Methyl-Rstrct_Enzyme"/>
</dbReference>
<keyword evidence="2" id="KW-0540">Nuclease</keyword>
<evidence type="ECO:0000313" key="3">
    <source>
        <dbReference type="Proteomes" id="UP000309170"/>
    </source>
</evidence>
<keyword evidence="2" id="KW-0378">Hydrolase</keyword>
<dbReference type="Gene3D" id="3.40.1350.10">
    <property type="match status" value="1"/>
</dbReference>
<evidence type="ECO:0000313" key="2">
    <source>
        <dbReference type="EMBL" id="TKH08511.1"/>
    </source>
</evidence>
<dbReference type="InterPro" id="IPR011856">
    <property type="entry name" value="tRNA_endonuc-like_dom_sf"/>
</dbReference>
<dbReference type="InterPro" id="IPR007560">
    <property type="entry name" value="Restrct_endonuc_IV_Mrr"/>
</dbReference>
<dbReference type="GO" id="GO:0015666">
    <property type="term" value="F:restriction endodeoxyribonuclease activity"/>
    <property type="evidence" value="ECO:0007669"/>
    <property type="project" value="TreeGrafter"/>
</dbReference>
<dbReference type="InterPro" id="IPR011335">
    <property type="entry name" value="Restrct_endonuc-II-like"/>
</dbReference>